<proteinExistence type="predicted"/>
<dbReference type="Pfam" id="PF23842">
    <property type="entry name" value="Phage_tail_terminator_3"/>
    <property type="match status" value="1"/>
</dbReference>
<sequence>MNMLERVYNYLNDAGLMDGWTAQLQLWNDTGVGEDRFLVLKTSGGTGIRQGLSNDFYFKLFVVGQQGQYDAEVVDNKANEIIEYIKENPIDSCLNYIQMQSPLGDMMLTEEKRPVHELLLRVVYG</sequence>
<dbReference type="RefSeq" id="YP_010053520.1">
    <property type="nucleotide sequence ID" value="NC_054641.1"/>
</dbReference>
<protein>
    <submittedName>
        <fullName evidence="1">Uncharacterized protein</fullName>
    </submittedName>
</protein>
<dbReference type="KEGG" id="vg:64469186"/>
<dbReference type="InterPro" id="IPR056950">
    <property type="entry name" value="Phage_tail_terminator_3"/>
</dbReference>
<name>A0A4Y5TMG9_9CAUD</name>
<reference evidence="1" key="1">
    <citation type="journal article" date="2019" name="J. Microbiol.">
        <title>Lytic KFS-SE2 phage as a novel bio-receptor for Salmonella Enteritidis detection.</title>
        <authorList>
            <person name="Choi I.Y."/>
            <person name="Lee C."/>
            <person name="Song W.K."/>
            <person name="Jang S.J."/>
            <person name="Park M.K."/>
        </authorList>
    </citation>
    <scope>NUCLEOTIDE SEQUENCE [LARGE SCALE GENOMIC DNA]</scope>
</reference>
<dbReference type="GeneID" id="64469186"/>
<accession>A0A4Y5TMG9</accession>
<dbReference type="Proteomes" id="UP000317523">
    <property type="component" value="Segment"/>
</dbReference>
<dbReference type="EMBL" id="MK112901">
    <property type="protein sequence ID" value="QDB70229.1"/>
    <property type="molecule type" value="Genomic_DNA"/>
</dbReference>
<organism evidence="1">
    <name type="scientific">Salmonella virus KFS-SE2</name>
    <dbReference type="NCBI Taxonomy" id="2583286"/>
    <lineage>
        <taxon>Viruses</taxon>
        <taxon>Duplodnaviria</taxon>
        <taxon>Heunggongvirae</taxon>
        <taxon>Uroviricota</taxon>
        <taxon>Caudoviricetes</taxon>
        <taxon>Skatevirus</taxon>
        <taxon>Skatevirus KFSSE2</taxon>
    </lineage>
</organism>
<evidence type="ECO:0000313" key="1">
    <source>
        <dbReference type="EMBL" id="QDB70229.1"/>
    </source>
</evidence>
<evidence type="ECO:0000313" key="2">
    <source>
        <dbReference type="Proteomes" id="UP000317523"/>
    </source>
</evidence>
<keyword evidence="2" id="KW-1185">Reference proteome</keyword>